<gene>
    <name evidence="2" type="ORF">Slin15195_G107090</name>
</gene>
<evidence type="ECO:0000313" key="2">
    <source>
        <dbReference type="EMBL" id="USW57390.1"/>
    </source>
</evidence>
<accession>A0A9Q9ENT6</accession>
<name>A0A9Q9ENT6_9PEZI</name>
<dbReference type="AlphaFoldDB" id="A0A9Q9ENT6"/>
<feature type="compositionally biased region" description="Acidic residues" evidence="1">
    <location>
        <begin position="127"/>
        <end position="146"/>
    </location>
</feature>
<proteinExistence type="predicted"/>
<evidence type="ECO:0000256" key="1">
    <source>
        <dbReference type="SAM" id="MobiDB-lite"/>
    </source>
</evidence>
<organism evidence="2 3">
    <name type="scientific">Septoria linicola</name>
    <dbReference type="NCBI Taxonomy" id="215465"/>
    <lineage>
        <taxon>Eukaryota</taxon>
        <taxon>Fungi</taxon>
        <taxon>Dikarya</taxon>
        <taxon>Ascomycota</taxon>
        <taxon>Pezizomycotina</taxon>
        <taxon>Dothideomycetes</taxon>
        <taxon>Dothideomycetidae</taxon>
        <taxon>Mycosphaerellales</taxon>
        <taxon>Mycosphaerellaceae</taxon>
        <taxon>Septoria</taxon>
    </lineage>
</organism>
<dbReference type="EMBL" id="CP099426">
    <property type="protein sequence ID" value="USW57390.1"/>
    <property type="molecule type" value="Genomic_DNA"/>
</dbReference>
<dbReference type="Proteomes" id="UP001056384">
    <property type="component" value="Chromosome 9"/>
</dbReference>
<reference evidence="2" key="1">
    <citation type="submission" date="2022-06" db="EMBL/GenBank/DDBJ databases">
        <title>Complete genome sequences of two strains of the flax pathogen Septoria linicola.</title>
        <authorList>
            <person name="Lapalu N."/>
            <person name="Simon A."/>
            <person name="Demenou B."/>
            <person name="Paumier D."/>
            <person name="Guillot M.-P."/>
            <person name="Gout L."/>
            <person name="Valade R."/>
        </authorList>
    </citation>
    <scope>NUCLEOTIDE SEQUENCE</scope>
    <source>
        <strain evidence="2">SE15195</strain>
    </source>
</reference>
<feature type="compositionally biased region" description="Polar residues" evidence="1">
    <location>
        <begin position="85"/>
        <end position="97"/>
    </location>
</feature>
<feature type="region of interest" description="Disordered" evidence="1">
    <location>
        <begin position="66"/>
        <end position="146"/>
    </location>
</feature>
<protein>
    <submittedName>
        <fullName evidence="2">Uncharacterized protein</fullName>
    </submittedName>
</protein>
<keyword evidence="3" id="KW-1185">Reference proteome</keyword>
<feature type="compositionally biased region" description="Polar residues" evidence="1">
    <location>
        <begin position="110"/>
        <end position="125"/>
    </location>
</feature>
<sequence>MSCTNQNSKKRNYDEYSRLDDIYLVPTEVSEEYATRGLIEGEESSDGGWRPSDFFWKGSNDIVSYFSGAPEDENDPGRLDIFGPSHSTPEPETSGASSMPFPGRPDSPVATLSESMLDINSQSGTDELGDYDESEREDEDAVYEGGDEDAEYEFEEDDTEFEAEDDFPAPAIPAPAVTVPQPIPAPLLQAAPTILIPPCPSTHGHVVTSAWAAAQNILAGLPAQSTIPFGNTRFTGPIKARMNMQWRAGRRYSRERYYRTVTLWICMHATELGLSNRRTKQVFDVLFPAYAASLGFVGGFPFTKLNAQFGDHVNSNYDLKTDWKEFRNILAAPAQKTGDWAVVLAHVLRAMQQLGIQSNSKQVCQTCVRRPSEVVRQKAIGKYTGVD</sequence>
<evidence type="ECO:0000313" key="3">
    <source>
        <dbReference type="Proteomes" id="UP001056384"/>
    </source>
</evidence>